<evidence type="ECO:0000313" key="2">
    <source>
        <dbReference type="EMBL" id="MBB5031031.1"/>
    </source>
</evidence>
<feature type="transmembrane region" description="Helical" evidence="1">
    <location>
        <begin position="229"/>
        <end position="253"/>
    </location>
</feature>
<dbReference type="EMBL" id="JACHIG010000001">
    <property type="protein sequence ID" value="MBB5031031.1"/>
    <property type="molecule type" value="Genomic_DNA"/>
</dbReference>
<protein>
    <submittedName>
        <fullName evidence="2">Uncharacterized protein</fullName>
    </submittedName>
</protein>
<evidence type="ECO:0000313" key="3">
    <source>
        <dbReference type="Proteomes" id="UP000590740"/>
    </source>
</evidence>
<sequence length="598" mass="61333">MPTATHIEAGIEILQEIASNAGTLAGTLAETTSQAAPAVISIGVGGLLDGVEMVSAGKDAVMGGVEIAKKARDELKYKAAKKDPEIQGLLGLRNYANGMLKLQQAAMSEAQQKVAHLDDIAALGAKLAADPNTPLPEGLTPDDAQLLSMTPEERTQAIDTRKQELGLHMEKMQQAANQLDNIVNAVNSHPRISSEAFRKLEAKHNLDNNLGKTGVRTVRDMMNATRAGLGVAGNALGATSTILTAAGVSSAIASTALGAASAGTAIVGGAIMVAGGTAGMAAAAYKHHELSKRQDLASVAAKETMQAAPDAEDPDQAVEMAFALNCVEETARQGKNIEKLKFARNAGIAVAGVGVATMGTGALLSVAGAAGYGAGAAPGLILSGVGGGVAAAGGCVAMGAQAGIHVYKAYQGHLQKQDVNQAKLALEAQDIMMQMVASNTPAQAMELQKKLTPEHLAALNGMKQGLKTTLKGLGVDDAVIAAQLNDGRQVGKFAACVMIQRDPKLASETIAKAALNECQGAFVKRAQGAAAYRGAGMFAEKRAVNIVEADLPKNSPGINALRKLGMDDRKITQTVNALASKSTESIAQKSLIKHTGLK</sequence>
<name>A0A7W7Y7I0_9BACT</name>
<feature type="transmembrane region" description="Helical" evidence="1">
    <location>
        <begin position="348"/>
        <end position="374"/>
    </location>
</feature>
<feature type="transmembrane region" description="Helical" evidence="1">
    <location>
        <begin position="265"/>
        <end position="285"/>
    </location>
</feature>
<accession>A0A7W7Y7I0</accession>
<keyword evidence="1" id="KW-1133">Transmembrane helix</keyword>
<proteinExistence type="predicted"/>
<keyword evidence="1" id="KW-0472">Membrane</keyword>
<feature type="transmembrane region" description="Helical" evidence="1">
    <location>
        <begin position="380"/>
        <end position="407"/>
    </location>
</feature>
<gene>
    <name evidence="2" type="ORF">HNQ65_000585</name>
</gene>
<organism evidence="2 3">
    <name type="scientific">Prosthecobacter vanneervenii</name>
    <dbReference type="NCBI Taxonomy" id="48466"/>
    <lineage>
        <taxon>Bacteria</taxon>
        <taxon>Pseudomonadati</taxon>
        <taxon>Verrucomicrobiota</taxon>
        <taxon>Verrucomicrobiia</taxon>
        <taxon>Verrucomicrobiales</taxon>
        <taxon>Verrucomicrobiaceae</taxon>
        <taxon>Prosthecobacter</taxon>
    </lineage>
</organism>
<evidence type="ECO:0000256" key="1">
    <source>
        <dbReference type="SAM" id="Phobius"/>
    </source>
</evidence>
<dbReference type="Proteomes" id="UP000590740">
    <property type="component" value="Unassembled WGS sequence"/>
</dbReference>
<dbReference type="AlphaFoldDB" id="A0A7W7Y7I0"/>
<dbReference type="RefSeq" id="WP_184337973.1">
    <property type="nucleotide sequence ID" value="NZ_JACHIG010000001.1"/>
</dbReference>
<keyword evidence="1" id="KW-0812">Transmembrane</keyword>
<reference evidence="2 3" key="1">
    <citation type="submission" date="2020-08" db="EMBL/GenBank/DDBJ databases">
        <title>Genomic Encyclopedia of Type Strains, Phase IV (KMG-IV): sequencing the most valuable type-strain genomes for metagenomic binning, comparative biology and taxonomic classification.</title>
        <authorList>
            <person name="Goeker M."/>
        </authorList>
    </citation>
    <scope>NUCLEOTIDE SEQUENCE [LARGE SCALE GENOMIC DNA]</scope>
    <source>
        <strain evidence="2 3">DSM 12252</strain>
    </source>
</reference>
<comment type="caution">
    <text evidence="2">The sequence shown here is derived from an EMBL/GenBank/DDBJ whole genome shotgun (WGS) entry which is preliminary data.</text>
</comment>
<keyword evidence="3" id="KW-1185">Reference proteome</keyword>